<sequence length="691" mass="72314">MKRTHSRVISTALSTTVALSGTLVVLSSGDPSTTGIRAALTATEPTLQTVALTADGSSPTGRTFSAPAGRAMAPRTTGRFALVGATWTDPARRLTGTVQVRTRSAADGTWTPWQTLEADAPNPAEPGSADARGARGSTDPLWVGPSDGVEARVADGSGGTAALPPGLRLDLIDPGDPAAAEVPVPKAYAEVEEPPRPVPDLVSRARWGANERLVENAPEYTTDVQVLFVHHTAGTNSYSCADSPAIVRSIQAYHVKSKHWNDIGYNFLVDKCGTLFEGRGGGITRPVLGAHTLGFNARSSAIAVLGNYMSRDVPARVRTVIAQVAAYKLGAYGNPPAGRVSLISSGSDRYARGSRAVLNRVSGHRDTGRTECPGDALYGRLGAIRSLAAAGPSGLAVTKINGAVRIGGTWFTRGAVRPYWQVGTPGTLMHRYDVYVDGDLTASVPATERQQLLRLEPGRHTVRVRAVALNGRVAVTDTLVYADQTLPEFTGGPTVTLRPGSLDGIVPVRLRWAVRDAGGLRTVRLTTPATVGLPITATSWAGSVRPGAATTYGLRATDRAGNARSVAAVRTPVLVSEARAERQGTWRAIGSPAYLGGSALRATTAGAALSWSFTGRSAALAVSRTAVSGRIRVYVDGKPAGIVDLRSPDALHRRAVWTRSWTAAGPHTVRIVAEGTAGRPGVISDGLVYLK</sequence>
<dbReference type="AlphaFoldDB" id="A0A2T0RQD0"/>
<dbReference type="GO" id="GO:0008745">
    <property type="term" value="F:N-acetylmuramoyl-L-alanine amidase activity"/>
    <property type="evidence" value="ECO:0007669"/>
    <property type="project" value="InterPro"/>
</dbReference>
<dbReference type="SMART" id="SM00701">
    <property type="entry name" value="PGRP"/>
    <property type="match status" value="1"/>
</dbReference>
<dbReference type="Gene3D" id="2.60.120.260">
    <property type="entry name" value="Galactose-binding domain-like"/>
    <property type="match status" value="1"/>
</dbReference>
<dbReference type="GO" id="GO:0008270">
    <property type="term" value="F:zinc ion binding"/>
    <property type="evidence" value="ECO:0007669"/>
    <property type="project" value="InterPro"/>
</dbReference>
<dbReference type="InterPro" id="IPR015510">
    <property type="entry name" value="PGRP"/>
</dbReference>
<evidence type="ECO:0000313" key="5">
    <source>
        <dbReference type="EMBL" id="PRY23310.1"/>
    </source>
</evidence>
<dbReference type="InterPro" id="IPR006619">
    <property type="entry name" value="PGRP_domain_met/bac"/>
</dbReference>
<keyword evidence="3" id="KW-0732">Signal</keyword>
<evidence type="ECO:0000256" key="2">
    <source>
        <dbReference type="SAM" id="MobiDB-lite"/>
    </source>
</evidence>
<evidence type="ECO:0000256" key="1">
    <source>
        <dbReference type="ARBA" id="ARBA00007553"/>
    </source>
</evidence>
<comment type="caution">
    <text evidence="5">The sequence shown here is derived from an EMBL/GenBank/DDBJ whole genome shotgun (WGS) entry which is preliminary data.</text>
</comment>
<dbReference type="GO" id="GO:0009253">
    <property type="term" value="P:peptidoglycan catabolic process"/>
    <property type="evidence" value="ECO:0007669"/>
    <property type="project" value="InterPro"/>
</dbReference>
<dbReference type="Pfam" id="PF01510">
    <property type="entry name" value="Amidase_2"/>
    <property type="match status" value="1"/>
</dbReference>
<feature type="domain" description="Peptidoglycan recognition protein family" evidence="4">
    <location>
        <begin position="199"/>
        <end position="347"/>
    </location>
</feature>
<name>A0A2T0RQD0_9ACTN</name>
<dbReference type="EMBL" id="PVZG01000015">
    <property type="protein sequence ID" value="PRY23310.1"/>
    <property type="molecule type" value="Genomic_DNA"/>
</dbReference>
<protein>
    <submittedName>
        <fullName evidence="5">N-acetylmuramoyl-L-alanine amidase</fullName>
    </submittedName>
</protein>
<dbReference type="PANTHER" id="PTHR11022">
    <property type="entry name" value="PEPTIDOGLYCAN RECOGNITION PROTEIN"/>
    <property type="match status" value="1"/>
</dbReference>
<reference evidence="5 6" key="1">
    <citation type="submission" date="2018-03" db="EMBL/GenBank/DDBJ databases">
        <title>Genomic Encyclopedia of Archaeal and Bacterial Type Strains, Phase II (KMG-II): from individual species to whole genera.</title>
        <authorList>
            <person name="Goeker M."/>
        </authorList>
    </citation>
    <scope>NUCLEOTIDE SEQUENCE [LARGE SCALE GENOMIC DNA]</scope>
    <source>
        <strain evidence="5 6">DSM 45348</strain>
    </source>
</reference>
<keyword evidence="6" id="KW-1185">Reference proteome</keyword>
<dbReference type="CDD" id="cd06583">
    <property type="entry name" value="PGRP"/>
    <property type="match status" value="1"/>
</dbReference>
<feature type="chain" id="PRO_5038917182" evidence="3">
    <location>
        <begin position="21"/>
        <end position="691"/>
    </location>
</feature>
<dbReference type="SUPFAM" id="SSF55846">
    <property type="entry name" value="N-acetylmuramoyl-L-alanine amidase-like"/>
    <property type="match status" value="1"/>
</dbReference>
<feature type="signal peptide" evidence="3">
    <location>
        <begin position="1"/>
        <end position="20"/>
    </location>
</feature>
<gene>
    <name evidence="5" type="ORF">CLV70_11537</name>
</gene>
<dbReference type="InterPro" id="IPR002502">
    <property type="entry name" value="Amidase_domain"/>
</dbReference>
<dbReference type="Gene3D" id="3.40.80.10">
    <property type="entry name" value="Peptidoglycan recognition protein-like"/>
    <property type="match status" value="1"/>
</dbReference>
<dbReference type="InterPro" id="IPR036505">
    <property type="entry name" value="Amidase/PGRP_sf"/>
</dbReference>
<evidence type="ECO:0000259" key="4">
    <source>
        <dbReference type="SMART" id="SM00701"/>
    </source>
</evidence>
<evidence type="ECO:0000256" key="3">
    <source>
        <dbReference type="SAM" id="SignalP"/>
    </source>
</evidence>
<comment type="similarity">
    <text evidence="1">Belongs to the N-acetylmuramoyl-L-alanine amidase 2 family.</text>
</comment>
<feature type="region of interest" description="Disordered" evidence="2">
    <location>
        <begin position="103"/>
        <end position="145"/>
    </location>
</feature>
<proteinExistence type="inferred from homology"/>
<organism evidence="5 6">
    <name type="scientific">Pseudosporangium ferrugineum</name>
    <dbReference type="NCBI Taxonomy" id="439699"/>
    <lineage>
        <taxon>Bacteria</taxon>
        <taxon>Bacillati</taxon>
        <taxon>Actinomycetota</taxon>
        <taxon>Actinomycetes</taxon>
        <taxon>Micromonosporales</taxon>
        <taxon>Micromonosporaceae</taxon>
        <taxon>Pseudosporangium</taxon>
    </lineage>
</organism>
<dbReference type="Proteomes" id="UP000239209">
    <property type="component" value="Unassembled WGS sequence"/>
</dbReference>
<dbReference type="PANTHER" id="PTHR11022:SF41">
    <property type="entry name" value="PEPTIDOGLYCAN-RECOGNITION PROTEIN LC-RELATED"/>
    <property type="match status" value="1"/>
</dbReference>
<accession>A0A2T0RQD0</accession>
<evidence type="ECO:0000313" key="6">
    <source>
        <dbReference type="Proteomes" id="UP000239209"/>
    </source>
</evidence>